<dbReference type="GO" id="GO:0004518">
    <property type="term" value="F:nuclease activity"/>
    <property type="evidence" value="ECO:0007669"/>
    <property type="project" value="UniProtKB-KW"/>
</dbReference>
<dbReference type="GO" id="GO:0000956">
    <property type="term" value="P:nuclear-transcribed mRNA catabolic process"/>
    <property type="evidence" value="ECO:0007669"/>
    <property type="project" value="TreeGrafter"/>
</dbReference>
<dbReference type="OMA" id="KNRTMAW"/>
<keyword evidence="2" id="KW-0539">Nucleus</keyword>
<dbReference type="GO" id="GO:0003723">
    <property type="term" value="F:RNA binding"/>
    <property type="evidence" value="ECO:0007669"/>
    <property type="project" value="UniProtKB-KW"/>
</dbReference>
<dbReference type="PANTHER" id="PTHR12395">
    <property type="entry name" value="DOM-3 RELATED"/>
    <property type="match status" value="1"/>
</dbReference>
<comment type="function">
    <text evidence="2">Decapping enzyme for NAD-capped RNAs: specifically hydrolyzes the nicotinamide adenine dinucleotide (NAD) cap from a subset of RNAs by removing the entire NAD moiety from the 5'-end of an NAD-capped RNA.</text>
</comment>
<name>A0A9Q0M7S5_BLOTA</name>
<dbReference type="OrthoDB" id="10020793at2759"/>
<keyword evidence="2" id="KW-0540">Nuclease</keyword>
<dbReference type="GO" id="GO:0005829">
    <property type="term" value="C:cytosol"/>
    <property type="evidence" value="ECO:0007669"/>
    <property type="project" value="TreeGrafter"/>
</dbReference>
<proteinExistence type="inferred from homology"/>
<dbReference type="PANTHER" id="PTHR12395:SF9">
    <property type="entry name" value="DECAPPING AND EXORIBONUCLEASE PROTEIN"/>
    <property type="match status" value="1"/>
</dbReference>
<comment type="subcellular location">
    <subcellularLocation>
        <location evidence="2">Nucleus</location>
    </subcellularLocation>
</comment>
<dbReference type="InterPro" id="IPR013961">
    <property type="entry name" value="RAI1"/>
</dbReference>
<dbReference type="InterPro" id="IPR039039">
    <property type="entry name" value="RAI1-like_fam"/>
</dbReference>
<keyword evidence="5" id="KW-1185">Reference proteome</keyword>
<feature type="domain" description="RAI1-like" evidence="3">
    <location>
        <begin position="38"/>
        <end position="374"/>
    </location>
</feature>
<dbReference type="Proteomes" id="UP001142055">
    <property type="component" value="Chromosome 2"/>
</dbReference>
<keyword evidence="2" id="KW-0694">RNA-binding</keyword>
<comment type="caution">
    <text evidence="4">The sequence shown here is derived from an EMBL/GenBank/DDBJ whole genome shotgun (WGS) entry which is preliminary data.</text>
</comment>
<dbReference type="Pfam" id="PF08652">
    <property type="entry name" value="RAI1"/>
    <property type="match status" value="1"/>
</dbReference>
<dbReference type="EMBL" id="JAPWDV010000002">
    <property type="protein sequence ID" value="KAJ6220996.1"/>
    <property type="molecule type" value="Genomic_DNA"/>
</dbReference>
<reference evidence="4" key="1">
    <citation type="submission" date="2022-12" db="EMBL/GenBank/DDBJ databases">
        <title>Genome assemblies of Blomia tropicalis.</title>
        <authorList>
            <person name="Cui Y."/>
        </authorList>
    </citation>
    <scope>NUCLEOTIDE SEQUENCE</scope>
    <source>
        <tissue evidence="4">Adult mites</tissue>
    </source>
</reference>
<evidence type="ECO:0000256" key="2">
    <source>
        <dbReference type="RuleBase" id="RU367113"/>
    </source>
</evidence>
<evidence type="ECO:0000313" key="4">
    <source>
        <dbReference type="EMBL" id="KAJ6220996.1"/>
    </source>
</evidence>
<keyword evidence="2" id="KW-0479">Metal-binding</keyword>
<keyword evidence="2" id="KW-0547">Nucleotide-binding</keyword>
<dbReference type="EC" id="3.6.1.-" evidence="2"/>
<evidence type="ECO:0000259" key="3">
    <source>
        <dbReference type="Pfam" id="PF08652"/>
    </source>
</evidence>
<dbReference type="GO" id="GO:0046872">
    <property type="term" value="F:metal ion binding"/>
    <property type="evidence" value="ECO:0007669"/>
    <property type="project" value="UniProtKB-KW"/>
</dbReference>
<keyword evidence="2" id="KW-0378">Hydrolase</keyword>
<dbReference type="GO" id="GO:0000166">
    <property type="term" value="F:nucleotide binding"/>
    <property type="evidence" value="ECO:0007669"/>
    <property type="project" value="UniProtKB-KW"/>
</dbReference>
<dbReference type="AlphaFoldDB" id="A0A9Q0M7S5"/>
<accession>A0A9Q0M7S5</accession>
<gene>
    <name evidence="4" type="ORF">RDWZM_006808</name>
</gene>
<evidence type="ECO:0000256" key="1">
    <source>
        <dbReference type="ARBA" id="ARBA00006562"/>
    </source>
</evidence>
<dbReference type="GO" id="GO:0110155">
    <property type="term" value="P:NAD-cap decapping"/>
    <property type="evidence" value="ECO:0007669"/>
    <property type="project" value="TreeGrafter"/>
</dbReference>
<dbReference type="GO" id="GO:0034353">
    <property type="term" value="F:mRNA 5'-diphosphatase activity"/>
    <property type="evidence" value="ECO:0007669"/>
    <property type="project" value="TreeGrafter"/>
</dbReference>
<evidence type="ECO:0000313" key="5">
    <source>
        <dbReference type="Proteomes" id="UP001142055"/>
    </source>
</evidence>
<sequence>MASSYSLKDLDPSSYERKKSIDCTKSSIEVYEATLNVPTKIGHFSVKFEKDSEHREVIFDECLSYLKLPPKGEEINFDLSDGYYKYSHINWVAAPNVKLDEILRWIVDNRNSLFLFNDKKPLETDFLSYRGVFTKIMTAPFVQEKWLIGATKFKGTIYLCPYYENDTPNEIHNEFSYGGIRFEDYITLSNPSKLSHEKEPFTLKRNEYFMVLRNKIQSYESSFGKIDLMYAAEFDCLDEGMTNSSFLENFVEIKTTRHMRNEYHIQDFHRKKLIKWWCQCYLGGVDKIICGYKNRNVVDEIESMDVNQIPRMCVSYWSRGQCFSFLRQFLAFVQQTVVDDDPNQVYLFSNEDVFQISSRKLLVNSHFQILPEWYIREWSKNSKNVDSL</sequence>
<protein>
    <recommendedName>
        <fullName evidence="2">Decapping nuclease</fullName>
        <ecNumber evidence="2">3.6.1.-</ecNumber>
    </recommendedName>
</protein>
<comment type="similarity">
    <text evidence="1 2">Belongs to the DXO/Dom3Z family.</text>
</comment>
<dbReference type="GO" id="GO:0005634">
    <property type="term" value="C:nucleus"/>
    <property type="evidence" value="ECO:0007669"/>
    <property type="project" value="UniProtKB-SubCell"/>
</dbReference>
<comment type="cofactor">
    <cofactor evidence="2">
        <name>a divalent metal cation</name>
        <dbReference type="ChEBI" id="CHEBI:60240"/>
    </cofactor>
</comment>
<organism evidence="4 5">
    <name type="scientific">Blomia tropicalis</name>
    <name type="common">Mite</name>
    <dbReference type="NCBI Taxonomy" id="40697"/>
    <lineage>
        <taxon>Eukaryota</taxon>
        <taxon>Metazoa</taxon>
        <taxon>Ecdysozoa</taxon>
        <taxon>Arthropoda</taxon>
        <taxon>Chelicerata</taxon>
        <taxon>Arachnida</taxon>
        <taxon>Acari</taxon>
        <taxon>Acariformes</taxon>
        <taxon>Sarcoptiformes</taxon>
        <taxon>Astigmata</taxon>
        <taxon>Glycyphagoidea</taxon>
        <taxon>Echimyopodidae</taxon>
        <taxon>Blomia</taxon>
    </lineage>
</organism>